<sequence length="252" mass="29601">MKIFNLISALNYETDNKTMTIYLYGNYIFDTSNKELFEKLNDKIILLDKLDVKPMILCNHKVRSGWIIDDLIDRIVILATSDSMDELEKQLYNNRFLSKYVVINTHEVTQPMKELVKKYDYVLIENNHILNKKTIKKFNMPIEEHLSIALNIEINESDCIDLINNAKSLGYNFTSLTEKEKLTKHVSFNNVDLKEDNNVDLKEDNNVDLKEDNNVDLKEDNYNVDDSNEEDSFIKENSCKSIFFNLFYLLLL</sequence>
<dbReference type="VEuPathDB" id="MicrosporidiaDB:A0H76_662"/>
<reference evidence="1 2" key="1">
    <citation type="journal article" date="2017" name="Environ. Microbiol.">
        <title>Decay of the glycolytic pathway and adaptation to intranuclear parasitism within Enterocytozoonidae microsporidia.</title>
        <authorList>
            <person name="Wiredu Boakye D."/>
            <person name="Jaroenlak P."/>
            <person name="Prachumwat A."/>
            <person name="Williams T.A."/>
            <person name="Bateman K.S."/>
            <person name="Itsathitphaisarn O."/>
            <person name="Sritunyalucksana K."/>
            <person name="Paszkiewicz K.H."/>
            <person name="Moore K.A."/>
            <person name="Stentiford G.D."/>
            <person name="Williams B.A."/>
        </authorList>
    </citation>
    <scope>NUCLEOTIDE SEQUENCE [LARGE SCALE GENOMIC DNA]</scope>
    <source>
        <strain evidence="1 2">GB1</strain>
    </source>
</reference>
<name>A0A1X0QCN4_9MICR</name>
<dbReference type="EMBL" id="LVKB01000019">
    <property type="protein sequence ID" value="ORD97536.1"/>
    <property type="molecule type" value="Genomic_DNA"/>
</dbReference>
<dbReference type="Proteomes" id="UP000192356">
    <property type="component" value="Unassembled WGS sequence"/>
</dbReference>
<gene>
    <name evidence="1" type="ORF">HERIO_609</name>
</gene>
<dbReference type="AlphaFoldDB" id="A0A1X0QCN4"/>
<evidence type="ECO:0000313" key="2">
    <source>
        <dbReference type="Proteomes" id="UP000192356"/>
    </source>
</evidence>
<protein>
    <submittedName>
        <fullName evidence="1">Uncharacterized protein</fullName>
    </submittedName>
</protein>
<keyword evidence="2" id="KW-1185">Reference proteome</keyword>
<proteinExistence type="predicted"/>
<evidence type="ECO:0000313" key="1">
    <source>
        <dbReference type="EMBL" id="ORD97536.1"/>
    </source>
</evidence>
<accession>A0A1X0QCN4</accession>
<dbReference type="VEuPathDB" id="MicrosporidiaDB:HERIO_609"/>
<organism evidence="1 2">
    <name type="scientific">Hepatospora eriocheir</name>
    <dbReference type="NCBI Taxonomy" id="1081669"/>
    <lineage>
        <taxon>Eukaryota</taxon>
        <taxon>Fungi</taxon>
        <taxon>Fungi incertae sedis</taxon>
        <taxon>Microsporidia</taxon>
        <taxon>Hepatosporidae</taxon>
        <taxon>Hepatospora</taxon>
    </lineage>
</organism>
<comment type="caution">
    <text evidence="1">The sequence shown here is derived from an EMBL/GenBank/DDBJ whole genome shotgun (WGS) entry which is preliminary data.</text>
</comment>